<dbReference type="Pfam" id="PF01156">
    <property type="entry name" value="IU_nuc_hydro"/>
    <property type="match status" value="1"/>
</dbReference>
<dbReference type="GO" id="GO:0005829">
    <property type="term" value="C:cytosol"/>
    <property type="evidence" value="ECO:0007669"/>
    <property type="project" value="TreeGrafter"/>
</dbReference>
<proteinExistence type="predicted"/>
<keyword evidence="1 4" id="KW-0378">Hydrolase</keyword>
<protein>
    <submittedName>
        <fullName evidence="4">Nucleoside hydrolase</fullName>
    </submittedName>
</protein>
<comment type="caution">
    <text evidence="4">The sequence shown here is derived from an EMBL/GenBank/DDBJ whole genome shotgun (WGS) entry which is preliminary data.</text>
</comment>
<feature type="domain" description="Inosine/uridine-preferring nucleoside hydrolase" evidence="3">
    <location>
        <begin position="49"/>
        <end position="227"/>
    </location>
</feature>
<keyword evidence="5" id="KW-1185">Reference proteome</keyword>
<evidence type="ECO:0000313" key="5">
    <source>
        <dbReference type="Proteomes" id="UP001357733"/>
    </source>
</evidence>
<dbReference type="SUPFAM" id="SSF53590">
    <property type="entry name" value="Nucleoside hydrolase"/>
    <property type="match status" value="1"/>
</dbReference>
<evidence type="ECO:0000313" key="4">
    <source>
        <dbReference type="EMBL" id="MEB3428448.1"/>
    </source>
</evidence>
<dbReference type="Proteomes" id="UP001357733">
    <property type="component" value="Unassembled WGS sequence"/>
</dbReference>
<evidence type="ECO:0000256" key="2">
    <source>
        <dbReference type="ARBA" id="ARBA00023295"/>
    </source>
</evidence>
<evidence type="ECO:0000256" key="1">
    <source>
        <dbReference type="ARBA" id="ARBA00022801"/>
    </source>
</evidence>
<dbReference type="InterPro" id="IPR001910">
    <property type="entry name" value="Inosine/uridine_hydrolase_dom"/>
</dbReference>
<accession>A0AAW9MR97</accession>
<dbReference type="InterPro" id="IPR036452">
    <property type="entry name" value="Ribo_hydro-like"/>
</dbReference>
<sequence>MNNYILFSDFFLDDKVLIHFLKKNKFKLTIFPAEFCLVDKNKEKQFDLLEKFKQIITNKGPQNNIILSAGPIEMLAFFINNISLELKCNISNILLMGGSFDGGNITEYAEYNLYKNPKAFQDLIKTKLPISLFCLNSTRDLYVRKLDYEKTKDKTLKELLKKFENLNFKHKASLNDLILYSYIVNPLNFSSFEKNIDIILEGEKKGMLIDGPYKLRVKSIIDKEKFYKIFEDSY</sequence>
<dbReference type="PANTHER" id="PTHR12304">
    <property type="entry name" value="INOSINE-URIDINE PREFERRING NUCLEOSIDE HYDROLASE"/>
    <property type="match status" value="1"/>
</dbReference>
<dbReference type="GO" id="GO:0006152">
    <property type="term" value="P:purine nucleoside catabolic process"/>
    <property type="evidence" value="ECO:0007669"/>
    <property type="project" value="TreeGrafter"/>
</dbReference>
<dbReference type="Gene3D" id="3.90.245.10">
    <property type="entry name" value="Ribonucleoside hydrolase-like"/>
    <property type="match status" value="1"/>
</dbReference>
<dbReference type="PANTHER" id="PTHR12304:SF4">
    <property type="entry name" value="URIDINE NUCLEOSIDASE"/>
    <property type="match status" value="1"/>
</dbReference>
<gene>
    <name evidence="4" type="ORF">VLK81_00035</name>
</gene>
<keyword evidence="2" id="KW-0326">Glycosidase</keyword>
<organism evidence="4 5">
    <name type="scientific">Citroniella saccharovorans</name>
    <dbReference type="NCBI Taxonomy" id="2053367"/>
    <lineage>
        <taxon>Bacteria</taxon>
        <taxon>Bacillati</taxon>
        <taxon>Bacillota</taxon>
        <taxon>Tissierellia</taxon>
        <taxon>Tissierellales</taxon>
        <taxon>Peptoniphilaceae</taxon>
        <taxon>Citroniella</taxon>
    </lineage>
</organism>
<evidence type="ECO:0000259" key="3">
    <source>
        <dbReference type="Pfam" id="PF01156"/>
    </source>
</evidence>
<reference evidence="4 5" key="1">
    <citation type="submission" date="2024-01" db="EMBL/GenBank/DDBJ databases">
        <title>Complete genome sequence of Citroniella saccharovorans strain M6.X9, isolated from human fecal sample.</title>
        <authorList>
            <person name="Cheng G."/>
            <person name="Westerholm M."/>
            <person name="Schnurer A."/>
        </authorList>
    </citation>
    <scope>NUCLEOTIDE SEQUENCE [LARGE SCALE GENOMIC DNA]</scope>
    <source>
        <strain evidence="4 5">DSM 29873</strain>
    </source>
</reference>
<dbReference type="InterPro" id="IPR023186">
    <property type="entry name" value="IUNH"/>
</dbReference>
<dbReference type="GO" id="GO:0008477">
    <property type="term" value="F:purine nucleosidase activity"/>
    <property type="evidence" value="ECO:0007669"/>
    <property type="project" value="TreeGrafter"/>
</dbReference>
<dbReference type="RefSeq" id="WP_324618535.1">
    <property type="nucleotide sequence ID" value="NZ_JAYKOT010000001.1"/>
</dbReference>
<dbReference type="EMBL" id="JAYKOT010000001">
    <property type="protein sequence ID" value="MEB3428448.1"/>
    <property type="molecule type" value="Genomic_DNA"/>
</dbReference>
<name>A0AAW9MR97_9FIRM</name>
<dbReference type="AlphaFoldDB" id="A0AAW9MR97"/>